<reference evidence="3 4" key="1">
    <citation type="journal article" date="2019" name="Nat. Ecol. Evol.">
        <title>Megaphylogeny resolves global patterns of mushroom evolution.</title>
        <authorList>
            <person name="Varga T."/>
            <person name="Krizsan K."/>
            <person name="Foldi C."/>
            <person name="Dima B."/>
            <person name="Sanchez-Garcia M."/>
            <person name="Sanchez-Ramirez S."/>
            <person name="Szollosi G.J."/>
            <person name="Szarkandi J.G."/>
            <person name="Papp V."/>
            <person name="Albert L."/>
            <person name="Andreopoulos W."/>
            <person name="Angelini C."/>
            <person name="Antonin V."/>
            <person name="Barry K.W."/>
            <person name="Bougher N.L."/>
            <person name="Buchanan P."/>
            <person name="Buyck B."/>
            <person name="Bense V."/>
            <person name="Catcheside P."/>
            <person name="Chovatia M."/>
            <person name="Cooper J."/>
            <person name="Damon W."/>
            <person name="Desjardin D."/>
            <person name="Finy P."/>
            <person name="Geml J."/>
            <person name="Haridas S."/>
            <person name="Hughes K."/>
            <person name="Justo A."/>
            <person name="Karasinski D."/>
            <person name="Kautmanova I."/>
            <person name="Kiss B."/>
            <person name="Kocsube S."/>
            <person name="Kotiranta H."/>
            <person name="LaButti K.M."/>
            <person name="Lechner B.E."/>
            <person name="Liimatainen K."/>
            <person name="Lipzen A."/>
            <person name="Lukacs Z."/>
            <person name="Mihaltcheva S."/>
            <person name="Morgado L.N."/>
            <person name="Niskanen T."/>
            <person name="Noordeloos M.E."/>
            <person name="Ohm R.A."/>
            <person name="Ortiz-Santana B."/>
            <person name="Ovrebo C."/>
            <person name="Racz N."/>
            <person name="Riley R."/>
            <person name="Savchenko A."/>
            <person name="Shiryaev A."/>
            <person name="Soop K."/>
            <person name="Spirin V."/>
            <person name="Szebenyi C."/>
            <person name="Tomsovsky M."/>
            <person name="Tulloss R.E."/>
            <person name="Uehling J."/>
            <person name="Grigoriev I.V."/>
            <person name="Vagvolgyi C."/>
            <person name="Papp T."/>
            <person name="Martin F.M."/>
            <person name="Miettinen O."/>
            <person name="Hibbett D.S."/>
            <person name="Nagy L.G."/>
        </authorList>
    </citation>
    <scope>NUCLEOTIDE SEQUENCE [LARGE SCALE GENOMIC DNA]</scope>
    <source>
        <strain evidence="3 4">CBS 962.96</strain>
    </source>
</reference>
<keyword evidence="4" id="KW-1185">Reference proteome</keyword>
<name>A0A4S8MDM4_DENBC</name>
<protein>
    <submittedName>
        <fullName evidence="3">Uncharacterized protein</fullName>
    </submittedName>
</protein>
<feature type="chain" id="PRO_5020455068" evidence="2">
    <location>
        <begin position="18"/>
        <end position="259"/>
    </location>
</feature>
<dbReference type="Proteomes" id="UP000297245">
    <property type="component" value="Unassembled WGS sequence"/>
</dbReference>
<sequence>MLWPVLLLLTQSSVCSSGCGHPLTKQKLNPLNLHLDLRFNDCSKNLDRSMESGPRTDLGSTKLNRNDYNNLHLQVDGEVHNLMTANYALNQVIATARKDLQLVLNVAVRSIRGNLTCVEVEIINHARVLGSAMSAAHYSILHDNLTIIQDQFKAVGMAYDSLTTFLNQSFNSSRAVIGFVNEQDGIMTQILRAPIPIASTPLPSSFTSPAVLAGARVGFSIPHQLTPFNGPPTRLTHALPPKPSSSRNLTRHYHCKMKK</sequence>
<evidence type="ECO:0000313" key="4">
    <source>
        <dbReference type="Proteomes" id="UP000297245"/>
    </source>
</evidence>
<evidence type="ECO:0000256" key="2">
    <source>
        <dbReference type="SAM" id="SignalP"/>
    </source>
</evidence>
<accession>A0A4S8MDM4</accession>
<dbReference type="AlphaFoldDB" id="A0A4S8MDM4"/>
<gene>
    <name evidence="3" type="ORF">K435DRAFT_854458</name>
</gene>
<feature type="compositionally biased region" description="Basic residues" evidence="1">
    <location>
        <begin position="249"/>
        <end position="259"/>
    </location>
</feature>
<feature type="region of interest" description="Disordered" evidence="1">
    <location>
        <begin position="238"/>
        <end position="259"/>
    </location>
</feature>
<dbReference type="EMBL" id="ML179100">
    <property type="protein sequence ID" value="THV00678.1"/>
    <property type="molecule type" value="Genomic_DNA"/>
</dbReference>
<feature type="signal peptide" evidence="2">
    <location>
        <begin position="1"/>
        <end position="17"/>
    </location>
</feature>
<keyword evidence="2" id="KW-0732">Signal</keyword>
<evidence type="ECO:0000313" key="3">
    <source>
        <dbReference type="EMBL" id="THV00678.1"/>
    </source>
</evidence>
<proteinExistence type="predicted"/>
<evidence type="ECO:0000256" key="1">
    <source>
        <dbReference type="SAM" id="MobiDB-lite"/>
    </source>
</evidence>
<organism evidence="3 4">
    <name type="scientific">Dendrothele bispora (strain CBS 962.96)</name>
    <dbReference type="NCBI Taxonomy" id="1314807"/>
    <lineage>
        <taxon>Eukaryota</taxon>
        <taxon>Fungi</taxon>
        <taxon>Dikarya</taxon>
        <taxon>Basidiomycota</taxon>
        <taxon>Agaricomycotina</taxon>
        <taxon>Agaricomycetes</taxon>
        <taxon>Agaricomycetidae</taxon>
        <taxon>Agaricales</taxon>
        <taxon>Agaricales incertae sedis</taxon>
        <taxon>Dendrothele</taxon>
    </lineage>
</organism>